<dbReference type="InterPro" id="IPR017441">
    <property type="entry name" value="Protein_kinase_ATP_BS"/>
</dbReference>
<keyword evidence="4" id="KW-0067">ATP-binding</keyword>
<dbReference type="SUPFAM" id="SSF50978">
    <property type="entry name" value="WD40 repeat-like"/>
    <property type="match status" value="1"/>
</dbReference>
<dbReference type="InterPro" id="IPR001680">
    <property type="entry name" value="WD40_rpt"/>
</dbReference>
<dbReference type="PROSITE" id="PS50294">
    <property type="entry name" value="WD_REPEATS_REGION"/>
    <property type="match status" value="7"/>
</dbReference>
<keyword evidence="6" id="KW-0723">Serine/threonine-protein kinase</keyword>
<evidence type="ECO:0000259" key="5">
    <source>
        <dbReference type="PROSITE" id="PS50011"/>
    </source>
</evidence>
<evidence type="ECO:0000256" key="3">
    <source>
        <dbReference type="PROSITE-ProRule" id="PRU00221"/>
    </source>
</evidence>
<accession>A0ABR8GL68</accession>
<dbReference type="Proteomes" id="UP000660380">
    <property type="component" value="Unassembled WGS sequence"/>
</dbReference>
<dbReference type="InterPro" id="IPR011009">
    <property type="entry name" value="Kinase-like_dom_sf"/>
</dbReference>
<organism evidence="6 7">
    <name type="scientific">Scytonema hofmannii FACHB-248</name>
    <dbReference type="NCBI Taxonomy" id="1842502"/>
    <lineage>
        <taxon>Bacteria</taxon>
        <taxon>Bacillati</taxon>
        <taxon>Cyanobacteriota</taxon>
        <taxon>Cyanophyceae</taxon>
        <taxon>Nostocales</taxon>
        <taxon>Scytonemataceae</taxon>
        <taxon>Scytonema</taxon>
    </lineage>
</organism>
<keyword evidence="1 3" id="KW-0853">WD repeat</keyword>
<dbReference type="Gene3D" id="1.10.510.10">
    <property type="entry name" value="Transferase(Phosphotransferase) domain 1"/>
    <property type="match status" value="1"/>
</dbReference>
<sequence>MTYCLNPICSKPLNPDGMLFCQYCGTKLIPLLRDRYRIIRPLGSGGFGKTFLAEDEDKLNEHCVVKQLAPKVSSSSALLKSMQLFEDEARQLQQLGKNHPQIPTLHAYFNQDNSLYLVQEFIEGKTLTQELHEEGCFSEEKIWNILKELLPVIKFIHDNQVIHRDIKPDNIIRRDSDGQLVLIDFGASKLVTNIQGQQGTQIGTHGYSPLEQMKSGEAYPASDLFSLGATCFYLLTGINPFELYVNSGYSWVKNWSKYRKVQISPKLYQVINKLLQTDIQNRYQSADEVPLTQISQPITQLPKSWFNFQLPLLPPRLVKKKWLISLLIFGLVFSGYVMLHISNNSTLIGHLGEVNSLAFSRDRITLVSGSDDKTIKIWNRNYKKVIRTLKGHLDIVYSVAISPDGRIIVSGSRDKTIKIWNLQTGQLINTLDGHKDFVNSVAISPDGQTIASGSYDHTIKLWNLKTLQLIRTFDGHSAQVLSVAISPDNQTLISGSKDKTIKMWNLNTGQLIRTIQAHSGDVNAIAINFRGDMFASASDDKTVKVWNLNTGQEIRTIEKDSADVNAIAFSHDGNKIASGSDDKTVKIWNLMSGELLDTFEGHSNAVYAVAFNPNDKTLVSASADKTIKIWLVP</sequence>
<dbReference type="PROSITE" id="PS00107">
    <property type="entry name" value="PROTEIN_KINASE_ATP"/>
    <property type="match status" value="1"/>
</dbReference>
<dbReference type="InterPro" id="IPR019775">
    <property type="entry name" value="WD40_repeat_CS"/>
</dbReference>
<dbReference type="EMBL" id="JACJTA010000007">
    <property type="protein sequence ID" value="MBD2603895.1"/>
    <property type="molecule type" value="Genomic_DNA"/>
</dbReference>
<dbReference type="NCBIfam" id="NF045510">
    <property type="entry name" value="4Cys_prefix_kin"/>
    <property type="match status" value="1"/>
</dbReference>
<gene>
    <name evidence="6" type="ORF">H6G81_04945</name>
</gene>
<feature type="repeat" description="WD" evidence="3">
    <location>
        <begin position="599"/>
        <end position="633"/>
    </location>
</feature>
<feature type="repeat" description="WD" evidence="3">
    <location>
        <begin position="515"/>
        <end position="556"/>
    </location>
</feature>
<keyword evidence="6" id="KW-0418">Kinase</keyword>
<dbReference type="Pfam" id="PF00400">
    <property type="entry name" value="WD40"/>
    <property type="match status" value="3"/>
</dbReference>
<dbReference type="CDD" id="cd00200">
    <property type="entry name" value="WD40"/>
    <property type="match status" value="1"/>
</dbReference>
<proteinExistence type="predicted"/>
<feature type="repeat" description="WD" evidence="3">
    <location>
        <begin position="389"/>
        <end position="430"/>
    </location>
</feature>
<dbReference type="CDD" id="cd14014">
    <property type="entry name" value="STKc_PknB_like"/>
    <property type="match status" value="1"/>
</dbReference>
<evidence type="ECO:0000256" key="4">
    <source>
        <dbReference type="PROSITE-ProRule" id="PRU10141"/>
    </source>
</evidence>
<dbReference type="InterPro" id="IPR036322">
    <property type="entry name" value="WD40_repeat_dom_sf"/>
</dbReference>
<comment type="caution">
    <text evidence="6">The sequence shown here is derived from an EMBL/GenBank/DDBJ whole genome shotgun (WGS) entry which is preliminary data.</text>
</comment>
<keyword evidence="2" id="KW-0677">Repeat</keyword>
<keyword evidence="6" id="KW-0808">Transferase</keyword>
<dbReference type="RefSeq" id="WP_029632743.1">
    <property type="nucleotide sequence ID" value="NZ_JACJTA010000007.1"/>
</dbReference>
<evidence type="ECO:0000313" key="6">
    <source>
        <dbReference type="EMBL" id="MBD2603895.1"/>
    </source>
</evidence>
<dbReference type="Pfam" id="PF00069">
    <property type="entry name" value="Pkinase"/>
    <property type="match status" value="1"/>
</dbReference>
<feature type="repeat" description="WD" evidence="3">
    <location>
        <begin position="347"/>
        <end position="388"/>
    </location>
</feature>
<dbReference type="InterPro" id="IPR020472">
    <property type="entry name" value="WD40_PAC1"/>
</dbReference>
<dbReference type="GO" id="GO:0004674">
    <property type="term" value="F:protein serine/threonine kinase activity"/>
    <property type="evidence" value="ECO:0007669"/>
    <property type="project" value="UniProtKB-KW"/>
</dbReference>
<dbReference type="PROSITE" id="PS50082">
    <property type="entry name" value="WD_REPEATS_2"/>
    <property type="match status" value="7"/>
</dbReference>
<name>A0ABR8GL68_9CYAN</name>
<dbReference type="PROSITE" id="PS00678">
    <property type="entry name" value="WD_REPEATS_1"/>
    <property type="match status" value="4"/>
</dbReference>
<dbReference type="InterPro" id="IPR000719">
    <property type="entry name" value="Prot_kinase_dom"/>
</dbReference>
<dbReference type="SUPFAM" id="SSF56112">
    <property type="entry name" value="Protein kinase-like (PK-like)"/>
    <property type="match status" value="1"/>
</dbReference>
<feature type="domain" description="Protein kinase" evidence="5">
    <location>
        <begin position="36"/>
        <end position="299"/>
    </location>
</feature>
<feature type="repeat" description="WD" evidence="3">
    <location>
        <begin position="557"/>
        <end position="598"/>
    </location>
</feature>
<dbReference type="InterPro" id="IPR015943">
    <property type="entry name" value="WD40/YVTN_repeat-like_dom_sf"/>
</dbReference>
<protein>
    <submittedName>
        <fullName evidence="6">Serine/threonine protein kinase</fullName>
    </submittedName>
</protein>
<dbReference type="PROSITE" id="PS50011">
    <property type="entry name" value="PROTEIN_KINASE_DOM"/>
    <property type="match status" value="1"/>
</dbReference>
<dbReference type="Pfam" id="PF25168">
    <property type="entry name" value="Beta-prop_WDR36-Utp21_2nd"/>
    <property type="match status" value="1"/>
</dbReference>
<evidence type="ECO:0000256" key="2">
    <source>
        <dbReference type="ARBA" id="ARBA00022737"/>
    </source>
</evidence>
<dbReference type="PANTHER" id="PTHR44129">
    <property type="entry name" value="WD REPEAT-CONTAINING PROTEIN POP1"/>
    <property type="match status" value="1"/>
</dbReference>
<dbReference type="SMART" id="SM00220">
    <property type="entry name" value="S_TKc"/>
    <property type="match status" value="1"/>
</dbReference>
<evidence type="ECO:0000313" key="7">
    <source>
        <dbReference type="Proteomes" id="UP000660380"/>
    </source>
</evidence>
<evidence type="ECO:0000256" key="1">
    <source>
        <dbReference type="ARBA" id="ARBA00022574"/>
    </source>
</evidence>
<feature type="repeat" description="WD" evidence="3">
    <location>
        <begin position="431"/>
        <end position="472"/>
    </location>
</feature>
<dbReference type="InterPro" id="IPR050349">
    <property type="entry name" value="WD_LIS1/nudF_dynein_reg"/>
</dbReference>
<dbReference type="Gene3D" id="2.130.10.10">
    <property type="entry name" value="YVTN repeat-like/Quinoprotein amine dehydrogenase"/>
    <property type="match status" value="3"/>
</dbReference>
<keyword evidence="7" id="KW-1185">Reference proteome</keyword>
<dbReference type="PRINTS" id="PR00320">
    <property type="entry name" value="GPROTEINBRPT"/>
</dbReference>
<feature type="binding site" evidence="4">
    <location>
        <position position="66"/>
    </location>
    <ligand>
        <name>ATP</name>
        <dbReference type="ChEBI" id="CHEBI:30616"/>
    </ligand>
</feature>
<feature type="repeat" description="WD" evidence="3">
    <location>
        <begin position="473"/>
        <end position="514"/>
    </location>
</feature>
<dbReference type="SMART" id="SM00320">
    <property type="entry name" value="WD40"/>
    <property type="match status" value="7"/>
</dbReference>
<keyword evidence="4" id="KW-0547">Nucleotide-binding</keyword>
<reference evidence="6 7" key="1">
    <citation type="journal article" date="2020" name="ISME J.">
        <title>Comparative genomics reveals insights into cyanobacterial evolution and habitat adaptation.</title>
        <authorList>
            <person name="Chen M.Y."/>
            <person name="Teng W.K."/>
            <person name="Zhao L."/>
            <person name="Hu C.X."/>
            <person name="Zhou Y.K."/>
            <person name="Han B.P."/>
            <person name="Song L.R."/>
            <person name="Shu W.S."/>
        </authorList>
    </citation>
    <scope>NUCLEOTIDE SEQUENCE [LARGE SCALE GENOMIC DNA]</scope>
    <source>
        <strain evidence="6 7">FACHB-248</strain>
    </source>
</reference>